<accession>A0A7D9DQ38</accession>
<dbReference type="OrthoDB" id="5990523at2759"/>
<gene>
    <name evidence="1" type="ORF">PACLA_8A031540</name>
</gene>
<keyword evidence="2" id="KW-1185">Reference proteome</keyword>
<sequence>MPNFAISAGRKLPITKTLVELPLALALSAENTNRGKGLTSFQSFHAHKEGEQSKFFKTCGTKAKKSKLEDKQPEEVKINIGVMILKDGKLSIKRGATLPLTVAPSIGSEELLTKAVEKHTRFNQNLVDRARIYRLLYADYEEVTTIPGTEDPFTLKKYKEEIDKPYTRITFFLCSSEDHFESRFGGDDESSDGELYRSSMYTTPQNLNRSRKEGSQSVQNVSVIDVYEECAQNTSVVSSEAAGSKPNDELRVEREIPPSVTPKQVLMEEVSHVAEAVLSDETKRLTVRRKFLWQDFWYRNSTLVYSLICGLQK</sequence>
<name>A0A7D9DQ38_PARCT</name>
<comment type="caution">
    <text evidence="1">The sequence shown here is derived from an EMBL/GenBank/DDBJ whole genome shotgun (WGS) entry which is preliminary data.</text>
</comment>
<proteinExistence type="predicted"/>
<reference evidence="1" key="1">
    <citation type="submission" date="2020-04" db="EMBL/GenBank/DDBJ databases">
        <authorList>
            <person name="Alioto T."/>
            <person name="Alioto T."/>
            <person name="Gomez Garrido J."/>
        </authorList>
    </citation>
    <scope>NUCLEOTIDE SEQUENCE</scope>
    <source>
        <strain evidence="1">A484AB</strain>
    </source>
</reference>
<dbReference type="AlphaFoldDB" id="A0A7D9DQ38"/>
<evidence type="ECO:0000313" key="1">
    <source>
        <dbReference type="EMBL" id="CAB3990968.1"/>
    </source>
</evidence>
<evidence type="ECO:0000313" key="2">
    <source>
        <dbReference type="Proteomes" id="UP001152795"/>
    </source>
</evidence>
<dbReference type="Proteomes" id="UP001152795">
    <property type="component" value="Unassembled WGS sequence"/>
</dbReference>
<protein>
    <submittedName>
        <fullName evidence="1">Uncharacterized protein</fullName>
    </submittedName>
</protein>
<organism evidence="1 2">
    <name type="scientific">Paramuricea clavata</name>
    <name type="common">Red gorgonian</name>
    <name type="synonym">Violescent sea-whip</name>
    <dbReference type="NCBI Taxonomy" id="317549"/>
    <lineage>
        <taxon>Eukaryota</taxon>
        <taxon>Metazoa</taxon>
        <taxon>Cnidaria</taxon>
        <taxon>Anthozoa</taxon>
        <taxon>Octocorallia</taxon>
        <taxon>Malacalcyonacea</taxon>
        <taxon>Plexauridae</taxon>
        <taxon>Paramuricea</taxon>
    </lineage>
</organism>
<dbReference type="EMBL" id="CACRXK020001762">
    <property type="protein sequence ID" value="CAB3990968.1"/>
    <property type="molecule type" value="Genomic_DNA"/>
</dbReference>